<dbReference type="STRING" id="1121895.GCA_000378485_02396"/>
<protein>
    <submittedName>
        <fullName evidence="5">Transcriptional regulator</fullName>
    </submittedName>
</protein>
<dbReference type="GO" id="GO:0043565">
    <property type="term" value="F:sequence-specific DNA binding"/>
    <property type="evidence" value="ECO:0007669"/>
    <property type="project" value="InterPro"/>
</dbReference>
<organism evidence="5 6">
    <name type="scientific">Flavobacterium rivuli WB 3.3-2 = DSM 21788</name>
    <dbReference type="NCBI Taxonomy" id="1121895"/>
    <lineage>
        <taxon>Bacteria</taxon>
        <taxon>Pseudomonadati</taxon>
        <taxon>Bacteroidota</taxon>
        <taxon>Flavobacteriia</taxon>
        <taxon>Flavobacteriales</taxon>
        <taxon>Flavobacteriaceae</taxon>
        <taxon>Flavobacterium</taxon>
    </lineage>
</organism>
<gene>
    <name evidence="5" type="ORF">Q765_07360</name>
</gene>
<accession>A0A0A2M7M5</accession>
<dbReference type="GO" id="GO:0003700">
    <property type="term" value="F:DNA-binding transcription factor activity"/>
    <property type="evidence" value="ECO:0007669"/>
    <property type="project" value="InterPro"/>
</dbReference>
<dbReference type="Proteomes" id="UP000030152">
    <property type="component" value="Unassembled WGS sequence"/>
</dbReference>
<evidence type="ECO:0000313" key="5">
    <source>
        <dbReference type="EMBL" id="KGO87473.1"/>
    </source>
</evidence>
<dbReference type="InterPro" id="IPR018060">
    <property type="entry name" value="HTH_AraC"/>
</dbReference>
<dbReference type="SUPFAM" id="SSF46689">
    <property type="entry name" value="Homeodomain-like"/>
    <property type="match status" value="1"/>
</dbReference>
<dbReference type="InterPro" id="IPR009057">
    <property type="entry name" value="Homeodomain-like_sf"/>
</dbReference>
<keyword evidence="6" id="KW-1185">Reference proteome</keyword>
<keyword evidence="1" id="KW-0805">Transcription regulation</keyword>
<feature type="domain" description="HTH araC/xylS-type" evidence="4">
    <location>
        <begin position="190"/>
        <end position="300"/>
    </location>
</feature>
<dbReference type="PANTHER" id="PTHR43280">
    <property type="entry name" value="ARAC-FAMILY TRANSCRIPTIONAL REGULATOR"/>
    <property type="match status" value="1"/>
</dbReference>
<dbReference type="RefSeq" id="WP_020213563.1">
    <property type="nucleotide sequence ID" value="NZ_JRLX01000005.1"/>
</dbReference>
<evidence type="ECO:0000259" key="4">
    <source>
        <dbReference type="PROSITE" id="PS01124"/>
    </source>
</evidence>
<evidence type="ECO:0000256" key="1">
    <source>
        <dbReference type="ARBA" id="ARBA00023015"/>
    </source>
</evidence>
<dbReference type="PROSITE" id="PS01124">
    <property type="entry name" value="HTH_ARAC_FAMILY_2"/>
    <property type="match status" value="1"/>
</dbReference>
<dbReference type="PANTHER" id="PTHR43280:SF32">
    <property type="entry name" value="TRANSCRIPTIONAL REGULATORY PROTEIN"/>
    <property type="match status" value="1"/>
</dbReference>
<dbReference type="Pfam" id="PF12833">
    <property type="entry name" value="HTH_18"/>
    <property type="match status" value="1"/>
</dbReference>
<dbReference type="AlphaFoldDB" id="A0A0A2M7M5"/>
<sequence length="301" mass="34241">MADFINLNSLYKQLLGESPSENNVGMGHFNIIKVEDLVTEGKPKHTSYSRRSFFKVSLVNGDCIVHYADRSIVVNGYALVFTNPVVPYKWEVISKKQLGYVCVFTEALFNRYAAIKDFPVFSSPDKAVVLLNAAQYKNFESLFIKMENELQSDYTYKYDFLRNLLMEVIHEAQKLQPETGIAVSASNASERIATLFTDLLERQFTIESIEDVVLLKSPSDFAGKLNMHVNHLNKALKQATGQTTSQLIRDRIVHEAKVLLKTTNWAIAEIARCLGFEEPNHFSIFFKEHTLLTPGAFRKEN</sequence>
<name>A0A0A2M7M5_9FLAO</name>
<reference evidence="5 6" key="1">
    <citation type="submission" date="2013-09" db="EMBL/GenBank/DDBJ databases">
        <authorList>
            <person name="Zeng Z."/>
            <person name="Chen C."/>
        </authorList>
    </citation>
    <scope>NUCLEOTIDE SEQUENCE [LARGE SCALE GENOMIC DNA]</scope>
    <source>
        <strain evidence="5 6">WB 3.3-2</strain>
    </source>
</reference>
<dbReference type="OrthoDB" id="629929at2"/>
<dbReference type="SMART" id="SM00342">
    <property type="entry name" value="HTH_ARAC"/>
    <property type="match status" value="1"/>
</dbReference>
<evidence type="ECO:0000256" key="3">
    <source>
        <dbReference type="ARBA" id="ARBA00023163"/>
    </source>
</evidence>
<evidence type="ECO:0000256" key="2">
    <source>
        <dbReference type="ARBA" id="ARBA00023125"/>
    </source>
</evidence>
<evidence type="ECO:0000313" key="6">
    <source>
        <dbReference type="Proteomes" id="UP000030152"/>
    </source>
</evidence>
<keyword evidence="3" id="KW-0804">Transcription</keyword>
<dbReference type="eggNOG" id="COG2207">
    <property type="taxonomic scope" value="Bacteria"/>
</dbReference>
<dbReference type="Gene3D" id="1.10.10.60">
    <property type="entry name" value="Homeodomain-like"/>
    <property type="match status" value="1"/>
</dbReference>
<dbReference type="EMBL" id="JRLX01000005">
    <property type="protein sequence ID" value="KGO87473.1"/>
    <property type="molecule type" value="Genomic_DNA"/>
</dbReference>
<keyword evidence="2" id="KW-0238">DNA-binding</keyword>
<proteinExistence type="predicted"/>
<comment type="caution">
    <text evidence="5">The sequence shown here is derived from an EMBL/GenBank/DDBJ whole genome shotgun (WGS) entry which is preliminary data.</text>
</comment>